<reference evidence="2" key="2">
    <citation type="submission" date="2019-06" db="EMBL/GenBank/DDBJ databases">
        <title>Co-occurence of chitin degradation, pigmentation and bioactivity in marine Pseudoalteromonas.</title>
        <authorList>
            <person name="Sonnenschein E.C."/>
            <person name="Bech P.K."/>
        </authorList>
    </citation>
    <scope>NUCLEOTIDE SEQUENCE [LARGE SCALE GENOMIC DNA]</scope>
    <source>
        <strain evidence="2">S1189</strain>
    </source>
</reference>
<protein>
    <submittedName>
        <fullName evidence="1">Uncharacterized protein</fullName>
    </submittedName>
</protein>
<dbReference type="EMBL" id="PNCM01000049">
    <property type="protein sequence ID" value="TMP77802.1"/>
    <property type="molecule type" value="Genomic_DNA"/>
</dbReference>
<evidence type="ECO:0000313" key="1">
    <source>
        <dbReference type="EMBL" id="TMP77802.1"/>
    </source>
</evidence>
<dbReference type="Proteomes" id="UP000307362">
    <property type="component" value="Unassembled WGS sequence"/>
</dbReference>
<reference evidence="1 2" key="1">
    <citation type="submission" date="2017-12" db="EMBL/GenBank/DDBJ databases">
        <authorList>
            <person name="Paulsen S."/>
            <person name="Gram L.K."/>
        </authorList>
    </citation>
    <scope>NUCLEOTIDE SEQUENCE [LARGE SCALE GENOMIC DNA]</scope>
    <source>
        <strain evidence="1 2">S1189</strain>
    </source>
</reference>
<comment type="caution">
    <text evidence="1">The sequence shown here is derived from an EMBL/GenBank/DDBJ whole genome shotgun (WGS) entry which is preliminary data.</text>
</comment>
<name>A0A5S3YNI1_9GAMM</name>
<sequence length="245" mass="28052">MVQGLLILSEYSSVNSVFRSGLVIAMKIHTSMYTAQSFNQAHSDSQKNSLNQYDSFANQLNKLNKAEEFQPKSAVALLTKNLPLLKQAKALYNTAKDKASERVDDTLSDRERSIDTYKETMIEIMEMPIDVEISPSEINEALIFNNLSINYLDYKELKVRMEMLSLTEQDIDKDSALHRSDKEKLRNMTADLSAQLQLQLDDLLAGKDKPDEENQRLNFSKQINTQFEDLGLNDVDKFDLLKRMV</sequence>
<gene>
    <name evidence="1" type="ORF">CWB73_18470</name>
</gene>
<evidence type="ECO:0000313" key="2">
    <source>
        <dbReference type="Proteomes" id="UP000307362"/>
    </source>
</evidence>
<dbReference type="AlphaFoldDB" id="A0A5S3YNI1"/>
<accession>A0A5S3YNI1</accession>
<proteinExistence type="predicted"/>
<organism evidence="1 2">
    <name type="scientific">Pseudoalteromonas phenolica</name>
    <dbReference type="NCBI Taxonomy" id="161398"/>
    <lineage>
        <taxon>Bacteria</taxon>
        <taxon>Pseudomonadati</taxon>
        <taxon>Pseudomonadota</taxon>
        <taxon>Gammaproteobacteria</taxon>
        <taxon>Alteromonadales</taxon>
        <taxon>Pseudoalteromonadaceae</taxon>
        <taxon>Pseudoalteromonas</taxon>
    </lineage>
</organism>